<evidence type="ECO:0000313" key="2">
    <source>
        <dbReference type="EMBL" id="KAF9777280.1"/>
    </source>
</evidence>
<dbReference type="AlphaFoldDB" id="A0A9P6L0G7"/>
<sequence>MIIHSTSDSSSVFTDGKLKPGIYRIQNIAGHTYLDIRDESKELCCRPITVLEGKGLWEILPLGSGYSIRRLEQGKPEQYCIMLKGLESERVVSVSPFPVAWRIEIVEDERFRGCEYVRMFWGTTNMTWDLRDFGSHKDRTRVQLKKQNHGSEPCRVWKLIPATLDAGSKPAREKALPPVSGSPPPYDAKEVSG</sequence>
<protein>
    <submittedName>
        <fullName evidence="2">Uncharacterized protein</fullName>
    </submittedName>
</protein>
<comment type="caution">
    <text evidence="2">The sequence shown here is derived from an EMBL/GenBank/DDBJ whole genome shotgun (WGS) entry which is preliminary data.</text>
</comment>
<gene>
    <name evidence="2" type="ORF">BJ322DRAFT_1115140</name>
</gene>
<feature type="region of interest" description="Disordered" evidence="1">
    <location>
        <begin position="168"/>
        <end position="193"/>
    </location>
</feature>
<dbReference type="Gene3D" id="2.80.10.50">
    <property type="match status" value="1"/>
</dbReference>
<proteinExistence type="predicted"/>
<accession>A0A9P6L0G7</accession>
<dbReference type="Proteomes" id="UP000736335">
    <property type="component" value="Unassembled WGS sequence"/>
</dbReference>
<evidence type="ECO:0000313" key="3">
    <source>
        <dbReference type="Proteomes" id="UP000736335"/>
    </source>
</evidence>
<reference evidence="2" key="2">
    <citation type="submission" date="2020-11" db="EMBL/GenBank/DDBJ databases">
        <authorList>
            <consortium name="DOE Joint Genome Institute"/>
            <person name="Kuo A."/>
            <person name="Miyauchi S."/>
            <person name="Kiss E."/>
            <person name="Drula E."/>
            <person name="Kohler A."/>
            <person name="Sanchez-Garcia M."/>
            <person name="Andreopoulos B."/>
            <person name="Barry K.W."/>
            <person name="Bonito G."/>
            <person name="Buee M."/>
            <person name="Carver A."/>
            <person name="Chen C."/>
            <person name="Cichocki N."/>
            <person name="Clum A."/>
            <person name="Culley D."/>
            <person name="Crous P.W."/>
            <person name="Fauchery L."/>
            <person name="Girlanda M."/>
            <person name="Hayes R."/>
            <person name="Keri Z."/>
            <person name="Labutti K."/>
            <person name="Lipzen A."/>
            <person name="Lombard V."/>
            <person name="Magnuson J."/>
            <person name="Maillard F."/>
            <person name="Morin E."/>
            <person name="Murat C."/>
            <person name="Nolan M."/>
            <person name="Ohm R."/>
            <person name="Pangilinan J."/>
            <person name="Pereira M."/>
            <person name="Perotto S."/>
            <person name="Peter M."/>
            <person name="Riley R."/>
            <person name="Sitrit Y."/>
            <person name="Stielow B."/>
            <person name="Szollosi G."/>
            <person name="Zifcakova L."/>
            <person name="Stursova M."/>
            <person name="Spatafora J.W."/>
            <person name="Tedersoo L."/>
            <person name="Vaario L.-M."/>
            <person name="Yamada A."/>
            <person name="Yan M."/>
            <person name="Wang P."/>
            <person name="Xu J."/>
            <person name="Bruns T."/>
            <person name="Baldrian P."/>
            <person name="Vilgalys R."/>
            <person name="Henrissat B."/>
            <person name="Grigoriev I.V."/>
            <person name="Hibbett D."/>
            <person name="Nagy L.G."/>
            <person name="Martin F.M."/>
        </authorList>
    </citation>
    <scope>NUCLEOTIDE SEQUENCE</scope>
    <source>
        <strain evidence="2">UH-Tt-Lm1</strain>
    </source>
</reference>
<evidence type="ECO:0000256" key="1">
    <source>
        <dbReference type="SAM" id="MobiDB-lite"/>
    </source>
</evidence>
<organism evidence="2 3">
    <name type="scientific">Thelephora terrestris</name>
    <dbReference type="NCBI Taxonomy" id="56493"/>
    <lineage>
        <taxon>Eukaryota</taxon>
        <taxon>Fungi</taxon>
        <taxon>Dikarya</taxon>
        <taxon>Basidiomycota</taxon>
        <taxon>Agaricomycotina</taxon>
        <taxon>Agaricomycetes</taxon>
        <taxon>Thelephorales</taxon>
        <taxon>Thelephoraceae</taxon>
        <taxon>Thelephora</taxon>
    </lineage>
</organism>
<dbReference type="EMBL" id="WIUZ02000055">
    <property type="protein sequence ID" value="KAF9777280.1"/>
    <property type="molecule type" value="Genomic_DNA"/>
</dbReference>
<keyword evidence="3" id="KW-1185">Reference proteome</keyword>
<name>A0A9P6L0G7_9AGAM</name>
<dbReference type="OrthoDB" id="2796449at2759"/>
<reference evidence="2" key="1">
    <citation type="journal article" date="2020" name="Nat. Commun.">
        <title>Large-scale genome sequencing of mycorrhizal fungi provides insights into the early evolution of symbiotic traits.</title>
        <authorList>
            <person name="Miyauchi S."/>
            <person name="Kiss E."/>
            <person name="Kuo A."/>
            <person name="Drula E."/>
            <person name="Kohler A."/>
            <person name="Sanchez-Garcia M."/>
            <person name="Morin E."/>
            <person name="Andreopoulos B."/>
            <person name="Barry K.W."/>
            <person name="Bonito G."/>
            <person name="Buee M."/>
            <person name="Carver A."/>
            <person name="Chen C."/>
            <person name="Cichocki N."/>
            <person name="Clum A."/>
            <person name="Culley D."/>
            <person name="Crous P.W."/>
            <person name="Fauchery L."/>
            <person name="Girlanda M."/>
            <person name="Hayes R.D."/>
            <person name="Keri Z."/>
            <person name="LaButti K."/>
            <person name="Lipzen A."/>
            <person name="Lombard V."/>
            <person name="Magnuson J."/>
            <person name="Maillard F."/>
            <person name="Murat C."/>
            <person name="Nolan M."/>
            <person name="Ohm R.A."/>
            <person name="Pangilinan J."/>
            <person name="Pereira M.F."/>
            <person name="Perotto S."/>
            <person name="Peter M."/>
            <person name="Pfister S."/>
            <person name="Riley R."/>
            <person name="Sitrit Y."/>
            <person name="Stielow J.B."/>
            <person name="Szollosi G."/>
            <person name="Zifcakova L."/>
            <person name="Stursova M."/>
            <person name="Spatafora J.W."/>
            <person name="Tedersoo L."/>
            <person name="Vaario L.M."/>
            <person name="Yamada A."/>
            <person name="Yan M."/>
            <person name="Wang P."/>
            <person name="Xu J."/>
            <person name="Bruns T."/>
            <person name="Baldrian P."/>
            <person name="Vilgalys R."/>
            <person name="Dunand C."/>
            <person name="Henrissat B."/>
            <person name="Grigoriev I.V."/>
            <person name="Hibbett D."/>
            <person name="Nagy L.G."/>
            <person name="Martin F.M."/>
        </authorList>
    </citation>
    <scope>NUCLEOTIDE SEQUENCE</scope>
    <source>
        <strain evidence="2">UH-Tt-Lm1</strain>
    </source>
</reference>